<organism evidence="2">
    <name type="scientific">marine sediment metagenome</name>
    <dbReference type="NCBI Taxonomy" id="412755"/>
    <lineage>
        <taxon>unclassified sequences</taxon>
        <taxon>metagenomes</taxon>
        <taxon>ecological metagenomes</taxon>
    </lineage>
</organism>
<name>A0A0F8WQB6_9ZZZZ</name>
<dbReference type="AlphaFoldDB" id="A0A0F8WQB6"/>
<protein>
    <recommendedName>
        <fullName evidence="1">Putative metallopeptidase domain-containing protein</fullName>
    </recommendedName>
</protein>
<dbReference type="InterPro" id="IPR025154">
    <property type="entry name" value="Put_metallopeptidase_dom"/>
</dbReference>
<proteinExistence type="predicted"/>
<gene>
    <name evidence="2" type="ORF">LCGC14_3037510</name>
</gene>
<dbReference type="PANTHER" id="PTHR38730">
    <property type="entry name" value="SLL7028 PROTEIN"/>
    <property type="match status" value="1"/>
</dbReference>
<evidence type="ECO:0000259" key="1">
    <source>
        <dbReference type="Pfam" id="PF13203"/>
    </source>
</evidence>
<dbReference type="Pfam" id="PF13203">
    <property type="entry name" value="DUF2201_N"/>
    <property type="match status" value="1"/>
</dbReference>
<comment type="caution">
    <text evidence="2">The sequence shown here is derived from an EMBL/GenBank/DDBJ whole genome shotgun (WGS) entry which is preliminary data.</text>
</comment>
<feature type="domain" description="Putative metallopeptidase" evidence="1">
    <location>
        <begin position="6"/>
        <end position="228"/>
    </location>
</feature>
<accession>A0A0F8WQB6</accession>
<evidence type="ECO:0000313" key="2">
    <source>
        <dbReference type="EMBL" id="KKK59127.1"/>
    </source>
</evidence>
<dbReference type="PANTHER" id="PTHR38730:SF1">
    <property type="entry name" value="SLL7028 PROTEIN"/>
    <property type="match status" value="1"/>
</dbReference>
<sequence>MVLNTTERISRARIQLQKQNSFWAYLSLFLKFKECKKGYMEQDTMGIDTRGNVYYVKEFIDKLSDDELIGLITHEINHLVFLTQLRQGNRDPTGWNIASDLTINTILKNNNFKLPEGGVIPNSNNELNIGSKIIKDCNKKIAEEIYDELPKVKMKGVVFVVGNGKNKGKELGKAIDVHLEGKGKGGKGKDGKGLSPKEAKALEKEWKRRVQEAITVSKMKGDIPVGLER</sequence>
<feature type="non-terminal residue" evidence="2">
    <location>
        <position position="229"/>
    </location>
</feature>
<dbReference type="EMBL" id="LAZR01063631">
    <property type="protein sequence ID" value="KKK59127.1"/>
    <property type="molecule type" value="Genomic_DNA"/>
</dbReference>
<reference evidence="2" key="1">
    <citation type="journal article" date="2015" name="Nature">
        <title>Complex archaea that bridge the gap between prokaryotes and eukaryotes.</title>
        <authorList>
            <person name="Spang A."/>
            <person name="Saw J.H."/>
            <person name="Jorgensen S.L."/>
            <person name="Zaremba-Niedzwiedzka K."/>
            <person name="Martijn J."/>
            <person name="Lind A.E."/>
            <person name="van Eijk R."/>
            <person name="Schleper C."/>
            <person name="Guy L."/>
            <person name="Ettema T.J."/>
        </authorList>
    </citation>
    <scope>NUCLEOTIDE SEQUENCE</scope>
</reference>